<dbReference type="Pfam" id="PF00550">
    <property type="entry name" value="PP-binding"/>
    <property type="match status" value="1"/>
</dbReference>
<organism evidence="2 3">
    <name type="scientific">Nocardioides jejuensis</name>
    <dbReference type="NCBI Taxonomy" id="2502782"/>
    <lineage>
        <taxon>Bacteria</taxon>
        <taxon>Bacillati</taxon>
        <taxon>Actinomycetota</taxon>
        <taxon>Actinomycetes</taxon>
        <taxon>Propionibacteriales</taxon>
        <taxon>Nocardioidaceae</taxon>
        <taxon>Nocardioides</taxon>
    </lineage>
</organism>
<keyword evidence="3" id="KW-1185">Reference proteome</keyword>
<evidence type="ECO:0000313" key="2">
    <source>
        <dbReference type="EMBL" id="TCJ30165.1"/>
    </source>
</evidence>
<sequence length="86" mass="9228">MTENEASIIKLIEELLERMDKAEGVTVTLDARLHGEDGLGLDSLDTAELSATLEDELGSDPFAEGLMPETVAEIVAFYDAKESVSA</sequence>
<comment type="caution">
    <text evidence="2">The sequence shown here is derived from an EMBL/GenBank/DDBJ whole genome shotgun (WGS) entry which is preliminary data.</text>
</comment>
<gene>
    <name evidence="2" type="ORF">EPD65_04570</name>
</gene>
<feature type="domain" description="Carrier" evidence="1">
    <location>
        <begin position="3"/>
        <end position="85"/>
    </location>
</feature>
<dbReference type="Gene3D" id="1.10.1200.10">
    <property type="entry name" value="ACP-like"/>
    <property type="match status" value="1"/>
</dbReference>
<dbReference type="PROSITE" id="PS50075">
    <property type="entry name" value="CARRIER"/>
    <property type="match status" value="1"/>
</dbReference>
<name>A0A4R1CIE0_9ACTN</name>
<dbReference type="RefSeq" id="WP_131581988.1">
    <property type="nucleotide sequence ID" value="NZ_SJZJ01000005.1"/>
</dbReference>
<dbReference type="EMBL" id="SJZJ01000005">
    <property type="protein sequence ID" value="TCJ30165.1"/>
    <property type="molecule type" value="Genomic_DNA"/>
</dbReference>
<evidence type="ECO:0000313" key="3">
    <source>
        <dbReference type="Proteomes" id="UP000295453"/>
    </source>
</evidence>
<dbReference type="AlphaFoldDB" id="A0A4R1CIE0"/>
<reference evidence="2 3" key="1">
    <citation type="submission" date="2019-03" db="EMBL/GenBank/DDBJ databases">
        <authorList>
            <person name="Kim M.K.M."/>
        </authorList>
    </citation>
    <scope>NUCLEOTIDE SEQUENCE [LARGE SCALE GENOMIC DNA]</scope>
    <source>
        <strain evidence="2 3">18JY15-6</strain>
    </source>
</reference>
<dbReference type="InterPro" id="IPR009081">
    <property type="entry name" value="PP-bd_ACP"/>
</dbReference>
<dbReference type="Proteomes" id="UP000295453">
    <property type="component" value="Unassembled WGS sequence"/>
</dbReference>
<dbReference type="SUPFAM" id="SSF47336">
    <property type="entry name" value="ACP-like"/>
    <property type="match status" value="1"/>
</dbReference>
<dbReference type="OrthoDB" id="5740185at2"/>
<dbReference type="InterPro" id="IPR036736">
    <property type="entry name" value="ACP-like_sf"/>
</dbReference>
<evidence type="ECO:0000259" key="1">
    <source>
        <dbReference type="PROSITE" id="PS50075"/>
    </source>
</evidence>
<proteinExistence type="predicted"/>
<protein>
    <submittedName>
        <fullName evidence="2">Acyl carrier protein</fullName>
    </submittedName>
</protein>
<accession>A0A4R1CIE0</accession>